<evidence type="ECO:0000313" key="11">
    <source>
        <dbReference type="Proteomes" id="UP000826271"/>
    </source>
</evidence>
<evidence type="ECO:0000256" key="1">
    <source>
        <dbReference type="ARBA" id="ARBA00004167"/>
    </source>
</evidence>
<dbReference type="GO" id="GO:0010268">
    <property type="term" value="P:brassinosteroid homeostasis"/>
    <property type="evidence" value="ECO:0007669"/>
    <property type="project" value="TreeGrafter"/>
</dbReference>
<dbReference type="PROSITE" id="PS00086">
    <property type="entry name" value="CYTOCHROME_P450"/>
    <property type="match status" value="1"/>
</dbReference>
<dbReference type="PANTHER" id="PTHR24286:SF254">
    <property type="entry name" value="3-EPI-6-DEOXOCATHASTERONE 23-MONOOXYGENASE CYP90C1"/>
    <property type="match status" value="1"/>
</dbReference>
<dbReference type="GO" id="GO:0020037">
    <property type="term" value="F:heme binding"/>
    <property type="evidence" value="ECO:0007669"/>
    <property type="project" value="InterPro"/>
</dbReference>
<dbReference type="InterPro" id="IPR036396">
    <property type="entry name" value="Cyt_P450_sf"/>
</dbReference>
<keyword evidence="2 9" id="KW-0812">Transmembrane</keyword>
<dbReference type="EMBL" id="WHWC01000011">
    <property type="protein sequence ID" value="KAG8373253.1"/>
    <property type="molecule type" value="Genomic_DNA"/>
</dbReference>
<evidence type="ECO:0000256" key="3">
    <source>
        <dbReference type="ARBA" id="ARBA00022723"/>
    </source>
</evidence>
<protein>
    <recommendedName>
        <fullName evidence="12">Cytochrome P450</fullName>
    </recommendedName>
</protein>
<accession>A0AAV6X2A9</accession>
<dbReference type="Proteomes" id="UP000826271">
    <property type="component" value="Unassembled WGS sequence"/>
</dbReference>
<keyword evidence="6 7" id="KW-0408">Iron</keyword>
<keyword evidence="5 8" id="KW-0560">Oxidoreductase</keyword>
<evidence type="ECO:0008006" key="12">
    <source>
        <dbReference type="Google" id="ProtNLM"/>
    </source>
</evidence>
<comment type="caution">
    <text evidence="10">The sequence shown here is derived from an EMBL/GenBank/DDBJ whole genome shotgun (WGS) entry which is preliminary data.</text>
</comment>
<keyword evidence="3 7" id="KW-0479">Metal-binding</keyword>
<sequence length="381" mass="43410">MGWETSEKGWVLMMSGVVGVVISVCLLYKLVIGRSDERSVKEKDEFVIPRGRWGWPLMGETLEFIASAYTSKPVTFMDTRKSLLRPESPKILNLRVLLSIGPGEEMNLLKTEFEEFIKGLVCLPIKLPGTRLYKSLKAMERLLKMVKTVIEERQIALEKIQEKGFPDDVVDVLLRDIGGSDEMQPLDFISGNIVEMMIPGEEIVPTAMTLAVKFLTNNPVALAHLVEENMELKKRKDHSNEEYSWTDYMSLSFTQNTSKYHQCSVEKTLKDVKIKGYLIPKGWCVLASLSLVHMDETNYENPYELDPWRWKQTGAGVSSNIFIPFGGGQRLCPGLELSKLEISIFLHHLVTTYRWGAEKDDIIYFPTVRMKGKLPIIIMPL</sequence>
<proteinExistence type="inferred from homology"/>
<name>A0AAV6X2A9_9LAMI</name>
<comment type="cofactor">
    <cofactor evidence="7">
        <name>heme</name>
        <dbReference type="ChEBI" id="CHEBI:30413"/>
    </cofactor>
</comment>
<evidence type="ECO:0000256" key="5">
    <source>
        <dbReference type="ARBA" id="ARBA00023002"/>
    </source>
</evidence>
<dbReference type="InterPro" id="IPR017972">
    <property type="entry name" value="Cyt_P450_CS"/>
</dbReference>
<dbReference type="AlphaFoldDB" id="A0AAV6X2A9"/>
<dbReference type="GO" id="GO:0016125">
    <property type="term" value="P:sterol metabolic process"/>
    <property type="evidence" value="ECO:0007669"/>
    <property type="project" value="TreeGrafter"/>
</dbReference>
<dbReference type="GO" id="GO:0016709">
    <property type="term" value="F:oxidoreductase activity, acting on paired donors, with incorporation or reduction of molecular oxygen, NAD(P)H as one donor, and incorporation of one atom of oxygen"/>
    <property type="evidence" value="ECO:0007669"/>
    <property type="project" value="TreeGrafter"/>
</dbReference>
<dbReference type="PANTHER" id="PTHR24286">
    <property type="entry name" value="CYTOCHROME P450 26"/>
    <property type="match status" value="1"/>
</dbReference>
<keyword evidence="8" id="KW-0503">Monooxygenase</keyword>
<gene>
    <name evidence="10" type="ORF">BUALT_Bualt11G0004700</name>
</gene>
<evidence type="ECO:0000256" key="8">
    <source>
        <dbReference type="RuleBase" id="RU000461"/>
    </source>
</evidence>
<dbReference type="PRINTS" id="PR00463">
    <property type="entry name" value="EP450I"/>
</dbReference>
<reference evidence="10" key="1">
    <citation type="submission" date="2019-10" db="EMBL/GenBank/DDBJ databases">
        <authorList>
            <person name="Zhang R."/>
            <person name="Pan Y."/>
            <person name="Wang J."/>
            <person name="Ma R."/>
            <person name="Yu S."/>
        </authorList>
    </citation>
    <scope>NUCLEOTIDE SEQUENCE</scope>
    <source>
        <strain evidence="10">LA-IB0</strain>
        <tissue evidence="10">Leaf</tissue>
    </source>
</reference>
<comment type="subcellular location">
    <subcellularLocation>
        <location evidence="1">Membrane</location>
        <topology evidence="1">Single-pass membrane protein</topology>
    </subcellularLocation>
</comment>
<dbReference type="GO" id="GO:0016020">
    <property type="term" value="C:membrane"/>
    <property type="evidence" value="ECO:0007669"/>
    <property type="project" value="UniProtKB-SubCell"/>
</dbReference>
<evidence type="ECO:0000256" key="9">
    <source>
        <dbReference type="SAM" id="Phobius"/>
    </source>
</evidence>
<evidence type="ECO:0000313" key="10">
    <source>
        <dbReference type="EMBL" id="KAG8373253.1"/>
    </source>
</evidence>
<dbReference type="SUPFAM" id="SSF48264">
    <property type="entry name" value="Cytochrome P450"/>
    <property type="match status" value="1"/>
</dbReference>
<keyword evidence="4 9" id="KW-1133">Transmembrane helix</keyword>
<dbReference type="InterPro" id="IPR001128">
    <property type="entry name" value="Cyt_P450"/>
</dbReference>
<evidence type="ECO:0000256" key="6">
    <source>
        <dbReference type="ARBA" id="ARBA00023004"/>
    </source>
</evidence>
<evidence type="ECO:0000256" key="2">
    <source>
        <dbReference type="ARBA" id="ARBA00022692"/>
    </source>
</evidence>
<keyword evidence="9" id="KW-0472">Membrane</keyword>
<dbReference type="Pfam" id="PF00067">
    <property type="entry name" value="p450"/>
    <property type="match status" value="1"/>
</dbReference>
<dbReference type="GO" id="GO:0016132">
    <property type="term" value="P:brassinosteroid biosynthetic process"/>
    <property type="evidence" value="ECO:0007669"/>
    <property type="project" value="TreeGrafter"/>
</dbReference>
<evidence type="ECO:0000256" key="4">
    <source>
        <dbReference type="ARBA" id="ARBA00022989"/>
    </source>
</evidence>
<keyword evidence="7 8" id="KW-0349">Heme</keyword>
<dbReference type="InterPro" id="IPR002401">
    <property type="entry name" value="Cyt_P450_E_grp-I"/>
</dbReference>
<evidence type="ECO:0000256" key="7">
    <source>
        <dbReference type="PIRSR" id="PIRSR602401-1"/>
    </source>
</evidence>
<comment type="similarity">
    <text evidence="8">Belongs to the cytochrome P450 family.</text>
</comment>
<feature type="binding site" description="axial binding residue" evidence="7">
    <location>
        <position position="332"/>
    </location>
    <ligand>
        <name>heme</name>
        <dbReference type="ChEBI" id="CHEBI:30413"/>
    </ligand>
    <ligandPart>
        <name>Fe</name>
        <dbReference type="ChEBI" id="CHEBI:18248"/>
    </ligandPart>
</feature>
<organism evidence="10 11">
    <name type="scientific">Buddleja alternifolia</name>
    <dbReference type="NCBI Taxonomy" id="168488"/>
    <lineage>
        <taxon>Eukaryota</taxon>
        <taxon>Viridiplantae</taxon>
        <taxon>Streptophyta</taxon>
        <taxon>Embryophyta</taxon>
        <taxon>Tracheophyta</taxon>
        <taxon>Spermatophyta</taxon>
        <taxon>Magnoliopsida</taxon>
        <taxon>eudicotyledons</taxon>
        <taxon>Gunneridae</taxon>
        <taxon>Pentapetalae</taxon>
        <taxon>asterids</taxon>
        <taxon>lamiids</taxon>
        <taxon>Lamiales</taxon>
        <taxon>Scrophulariaceae</taxon>
        <taxon>Buddlejeae</taxon>
        <taxon>Buddleja</taxon>
    </lineage>
</organism>
<dbReference type="GO" id="GO:0005506">
    <property type="term" value="F:iron ion binding"/>
    <property type="evidence" value="ECO:0007669"/>
    <property type="project" value="InterPro"/>
</dbReference>
<dbReference type="Gene3D" id="1.10.630.10">
    <property type="entry name" value="Cytochrome P450"/>
    <property type="match status" value="1"/>
</dbReference>
<feature type="transmembrane region" description="Helical" evidence="9">
    <location>
        <begin position="12"/>
        <end position="31"/>
    </location>
</feature>
<keyword evidence="11" id="KW-1185">Reference proteome</keyword>